<feature type="domain" description="LTD" evidence="5">
    <location>
        <begin position="471"/>
        <end position="600"/>
    </location>
</feature>
<evidence type="ECO:0000313" key="6">
    <source>
        <dbReference type="EMBL" id="KYG78122.1"/>
    </source>
</evidence>
<dbReference type="Pfam" id="PF13205">
    <property type="entry name" value="Big_5"/>
    <property type="match status" value="4"/>
</dbReference>
<gene>
    <name evidence="6" type="ORF">AWW68_04970</name>
</gene>
<evidence type="ECO:0000259" key="4">
    <source>
        <dbReference type="PROSITE" id="PS51304"/>
    </source>
</evidence>
<feature type="region of interest" description="Disordered" evidence="2">
    <location>
        <begin position="1824"/>
        <end position="1844"/>
    </location>
</feature>
<feature type="domain" description="LTD" evidence="5">
    <location>
        <begin position="1671"/>
        <end position="1851"/>
    </location>
</feature>
<evidence type="ECO:0000256" key="1">
    <source>
        <dbReference type="ARBA" id="ARBA00022729"/>
    </source>
</evidence>
<feature type="chain" id="PRO_5007574691" description="LTD domain-containing protein" evidence="3">
    <location>
        <begin position="18"/>
        <end position="2747"/>
    </location>
</feature>
<dbReference type="InterPro" id="IPR001322">
    <property type="entry name" value="Lamin_tail_dom"/>
</dbReference>
<organism evidence="6 7">
    <name type="scientific">Roseivirga spongicola</name>
    <dbReference type="NCBI Taxonomy" id="333140"/>
    <lineage>
        <taxon>Bacteria</taxon>
        <taxon>Pseudomonadati</taxon>
        <taxon>Bacteroidota</taxon>
        <taxon>Cytophagia</taxon>
        <taxon>Cytophagales</taxon>
        <taxon>Roseivirgaceae</taxon>
        <taxon>Roseivirga</taxon>
    </lineage>
</organism>
<sequence length="2747" mass="296162">MRNTFLLIFFLCTQYLAGQVNSFPYTQGFEAAFTTGNNVEFITNWTANEVATTNRIYQGTDARTGSSSINIIPISSFSGEILISLDLTGINNPKLTFYAYSKQNGSGTSTRPVLVSFATSIDGGNNFLDNVAIGDETTFPNNSTTSYTQYEYELPSDASGESNVIVKLTAARGDGSGSAAELVMDDFSIEEQVLPLALNSVVANNANTVVVTFNQDVDQVSAETTNNYAIDNGITISSANRTASNEVTLTTSTMPNNNYQLTVNGVSNTGSTSSAVNLQESFNYIEPLSIEGITVQNKNTLLVDFNLNLEEVAAETVGNYSVDNAIGNPTTATRSVTNNDQVTLTFASDFGDNSFELTVNNVTDESTLTSAVNLTDNFSYLPLSLENVTVTSATTIELDFNQDLETTSAENESNYTINFGRGNPSSAVQSGVDASIVTLTVGQAFVNNTYEISINNVSNTSDNAIASNLTADARFEQATSPRQIVINELLADPSGSNEPNPLVLPNGSSEEFVELFNTTSEAIDLTGFELSGGTIGDFVLNGGSYVILTSASNVATYQSFGDVVAVSSWNSLTNGGEQLVLFDNLGNQVDSLTYDLTWYQDEDKADGGWTLEQINPELVCSDNNNWIASSNAQGGTPGTQNSVYDNSPDIIGPNITAVNINTDSEIIVVFDEIIDEGSLAGANFSLSNGVSVTNSNLNLPYGRSITLTLNPAMTSGTIYTLTITGLTDCAGNSIDNNSIDFLFDDEAPVLQRLVYKTPDHIDLIFDEEVQETLAETESNFSINSGIGNPDRATLNSEVRNRITLELASELTEGSVYSLTYQNLTDTLGNTIALSTENFGFQNQLDTIIVISSQLLDIYFDEDLDETSAEIVANYVADDGLGNPVTAAVDGSNAKLVHLVFGSEFPENSTIEIQFENIQDASLNYLQALNTDFTYDTDDPDVDSVVVVDENTLRIYFDEILDETSAEAINNYTANNSIGTPAQAILQADKTSVILNFSVNFEQEVENRLTLTAIEDLSGNAISANRNYDFTYDRLPPRLVGVELLSPTVLAVQFSEEVVQEIAENVNNYSVNNGIGRPLQAVRTEKNTHIVELTFTDLGNFAVNTLTISNVTDLFENDLIVNLTATFSSQLPEFGRFIVTSDTSLQIQFTKELTQASAEEIENYGFDSGVGPFSLAQSQADQSIVNILLTVRLTEGENYRMVVDNLEDLDGNILEPVTYDFTYSDLINQITLINANTLEIDFEVELDEMLAETTANYELDRAIGNPLTAVLNGTDPSLVTLFFDQALTESETYELVVANLLDIYGDVVPRSRNTIDYDVTAPTITAVNSTYNNEIEVVFNEPLDRATATSLNHYNLNNGAGQPSAIELSTDATTATLVFSSSLFDATNYTLTVDRVEDLQGKAINAATFDFTFESPVVPSFRDLVINEVYFDNELNAGIPNYEFIEIYNQSSDAIELRDFAITDKRDTAYLTSFVLQANAYITLSNQGGRFEFKDYGNAMGLSNFPSLSNTGETLILLDRNQNTLDSLLYSKAHYNDETKQNGGFTIELINPDKPCFDVTNYAASTNADGGTPGTQNSVYNTSPDVTAPLLSSIEVISNSQLRLLFSEAIDVSTLLIANFTTSGTETVSAVTVNDAFGTDITLTLSSEFALGTIQTLTVSNVADCSGNMLNTTTNFVSGAIPEANELLITEIMASPAPSNGLPEREYVEIYNNSSEILSLNGLKLTDNNSTTTLSEYDLAPGEYLILASSSAAASLQAYGNVLVVNAFPTLSSDDIVTLSTPSNTIIFSVDFDNSFFQDDAKDNGGYSIEMINLNPGCYDNSNWTASNDSDGGTPGAQNSVYDDSADTTAPQLPSLAVNTQMQLEVTFNESMALGTLIPANFSLSSGLTISSVDIQDNFGTSLLLNLDSDFAKGILHSVTLSNITDCSGNLLPDTTLEFSLGDTPQANEILITEIMASPAPSNGLPEREYFEIYNNSNEILDMSQLVIKDGNAAFPLPSFNLSPEEYLIVTTTNGVSELSAYGNAVGVNSFPTLTITDTVTLENADDELVFEVAYDRSFYNDETKDDGGFSIEMINLSPACYDDANWTATTSSVGGTPGAQNSVFDNSPDLAAPSIQNFTVISSTVLEIEFSESMNVATLVANNFSFSGSLSISSITQTAAFGKKIRITLSNAFTSGELYNLTIRNLSDCAGNTLPEETLEFSRGATPSPGELVITEIMAAPTPAQGLPEVEYLEVLNVSSQILDLNGVILADATTSTVLTSFVIEPGEYVILAPSSTANQLSSFGKVLPVNNWPSLNNSGDRSALFTPNSLEIHSVNYTDEWYRSDLRANGGYSLEIIDPDYPCLEASNWIASDNADGGTPGTINSADGDNPDLSGPAVLQAIAVTDAIIELSFNERLEPSTVGVNNFSADNGLTFISAQLDETKRKVTLVTASDLVQNTLYTITVNNLTDCTGNLIQSSGKSAILIIAGTAEAKDIIVNEILFNPVSGGDRFVEFYNSSSKYINLKGWKIAGQTNTRVITEDNLFIHPNSYFVITNDAANIKTQYPSAVESAFIEISSMPSLPSDEGTVFIYNLSNLEIDKFEYSEDYHSSLLDDTDGVSLERILFSGESNDSNNWFSASSTEGGATPGYANSQSRDPDSQPGAIRIDPATFAPDAAGAANFTTVNYSFDDPGNTLNIRIVDAEGRVVKRVTQNSIVGTDGFFTWDGSTEDGGKAKVGYYMIIMEVISSEGRISYIREKVAIASRF</sequence>
<dbReference type="InterPro" id="IPR014755">
    <property type="entry name" value="Cu-Rt/internalin_Ig-like"/>
</dbReference>
<dbReference type="OrthoDB" id="9758406at2"/>
<evidence type="ECO:0000313" key="7">
    <source>
        <dbReference type="Proteomes" id="UP000075606"/>
    </source>
</evidence>
<feature type="compositionally biased region" description="Polar residues" evidence="2">
    <location>
        <begin position="2617"/>
        <end position="2636"/>
    </location>
</feature>
<dbReference type="STRING" id="333140.AWW68_04970"/>
<protein>
    <recommendedName>
        <fullName evidence="8">LTD domain-containing protein</fullName>
    </recommendedName>
</protein>
<dbReference type="SUPFAM" id="SSF74853">
    <property type="entry name" value="Lamin A/C globular tail domain"/>
    <property type="match status" value="5"/>
</dbReference>
<feature type="domain" description="LTD" evidence="5">
    <location>
        <begin position="1408"/>
        <end position="1634"/>
    </location>
</feature>
<accession>A0A150XHC6</accession>
<keyword evidence="1 3" id="KW-0732">Signal</keyword>
<dbReference type="RefSeq" id="WP_068217233.1">
    <property type="nucleotide sequence ID" value="NZ_CP139724.1"/>
</dbReference>
<feature type="domain" description="LTD" evidence="5">
    <location>
        <begin position="2453"/>
        <end position="2604"/>
    </location>
</feature>
<dbReference type="Gene3D" id="2.60.40.4070">
    <property type="match status" value="1"/>
</dbReference>
<proteinExistence type="predicted"/>
<dbReference type="EMBL" id="LRPC01000001">
    <property type="protein sequence ID" value="KYG78122.1"/>
    <property type="molecule type" value="Genomic_DNA"/>
</dbReference>
<evidence type="ECO:0000256" key="2">
    <source>
        <dbReference type="SAM" id="MobiDB-lite"/>
    </source>
</evidence>
<feature type="domain" description="LTD" evidence="5">
    <location>
        <begin position="2197"/>
        <end position="2320"/>
    </location>
</feature>
<feature type="signal peptide" evidence="3">
    <location>
        <begin position="1"/>
        <end position="17"/>
    </location>
</feature>
<dbReference type="InterPro" id="IPR036415">
    <property type="entry name" value="Lamin_tail_dom_sf"/>
</dbReference>
<feature type="domain" description="Galectin" evidence="4">
    <location>
        <begin position="247"/>
        <end position="410"/>
    </location>
</feature>
<dbReference type="PROSITE" id="PS51304">
    <property type="entry name" value="GALECTIN"/>
    <property type="match status" value="1"/>
</dbReference>
<evidence type="ECO:0000256" key="3">
    <source>
        <dbReference type="SAM" id="SignalP"/>
    </source>
</evidence>
<dbReference type="Proteomes" id="UP000075606">
    <property type="component" value="Unassembled WGS sequence"/>
</dbReference>
<dbReference type="PROSITE" id="PS51841">
    <property type="entry name" value="LTD"/>
    <property type="match status" value="6"/>
</dbReference>
<dbReference type="InterPro" id="IPR025965">
    <property type="entry name" value="FlgD/Vpr_Ig-like"/>
</dbReference>
<dbReference type="Pfam" id="PF13860">
    <property type="entry name" value="FlgD_ig"/>
    <property type="match status" value="1"/>
</dbReference>
<reference evidence="6 7" key="1">
    <citation type="submission" date="2016-01" db="EMBL/GenBank/DDBJ databases">
        <title>Genome sequencing of Roseivirga spongicola UST030701-084.</title>
        <authorList>
            <person name="Selvaratnam C."/>
            <person name="Thevarajoo S."/>
            <person name="Goh K.M."/>
            <person name="Ee R."/>
            <person name="Chan K.-G."/>
            <person name="Chong C.S."/>
        </authorList>
    </citation>
    <scope>NUCLEOTIDE SEQUENCE [LARGE SCALE GENOMIC DNA]</scope>
    <source>
        <strain evidence="6 7">UST030701-084</strain>
    </source>
</reference>
<dbReference type="Pfam" id="PF00932">
    <property type="entry name" value="LTD"/>
    <property type="match status" value="6"/>
</dbReference>
<feature type="domain" description="LTD" evidence="5">
    <location>
        <begin position="1934"/>
        <end position="2056"/>
    </location>
</feature>
<comment type="caution">
    <text evidence="6">The sequence shown here is derived from an EMBL/GenBank/DDBJ whole genome shotgun (WGS) entry which is preliminary data.</text>
</comment>
<evidence type="ECO:0008006" key="8">
    <source>
        <dbReference type="Google" id="ProtNLM"/>
    </source>
</evidence>
<dbReference type="GO" id="GO:0030246">
    <property type="term" value="F:carbohydrate binding"/>
    <property type="evidence" value="ECO:0007669"/>
    <property type="project" value="InterPro"/>
</dbReference>
<keyword evidence="7" id="KW-1185">Reference proteome</keyword>
<evidence type="ECO:0000259" key="5">
    <source>
        <dbReference type="PROSITE" id="PS51841"/>
    </source>
</evidence>
<dbReference type="InterPro" id="IPR032812">
    <property type="entry name" value="SbsA_Ig"/>
</dbReference>
<dbReference type="InterPro" id="IPR001079">
    <property type="entry name" value="Galectin_CRD"/>
</dbReference>
<feature type="region of interest" description="Disordered" evidence="2">
    <location>
        <begin position="2617"/>
        <end position="2645"/>
    </location>
</feature>
<dbReference type="Gene3D" id="2.60.40.1220">
    <property type="match status" value="15"/>
</dbReference>
<dbReference type="Gene3D" id="2.60.40.1260">
    <property type="entry name" value="Lamin Tail domain"/>
    <property type="match status" value="1"/>
</dbReference>
<name>A0A150XHC6_9BACT</name>